<gene>
    <name evidence="2" type="ORF">BN990_00443</name>
</gene>
<comment type="caution">
    <text evidence="2">The sequence shown here is derived from an EMBL/GenBank/DDBJ whole genome shotgun (WGS) entry which is preliminary data.</text>
</comment>
<dbReference type="OrthoDB" id="2965073at2"/>
<keyword evidence="3" id="KW-1185">Reference proteome</keyword>
<feature type="transmembrane region" description="Helical" evidence="1">
    <location>
        <begin position="199"/>
        <end position="225"/>
    </location>
</feature>
<keyword evidence="1" id="KW-0812">Transmembrane</keyword>
<name>A0A024Q8A9_9BACI</name>
<dbReference type="EMBL" id="CCDP010000001">
    <property type="protein sequence ID" value="CDQ38176.1"/>
    <property type="molecule type" value="Genomic_DNA"/>
</dbReference>
<proteinExistence type="predicted"/>
<keyword evidence="1" id="KW-0472">Membrane</keyword>
<dbReference type="AlphaFoldDB" id="A0A024Q8A9"/>
<dbReference type="RefSeq" id="WP_021289949.1">
    <property type="nucleotide sequence ID" value="NZ_BNER01000001.1"/>
</dbReference>
<sequence>MKDWKEAYQLAKLELSQSWQGFVFTFCFYMFVLSYLAVSLESYLENDFMGYDFFFLLLFSIAGMWMKPKQFQVQKQTEGFLAAPILLMQLQLPIRQEILIKSRFIIYFFYSFPWQIILLGVYYFITPIQDVLSLVSYIAFCLIWLSANVYIGTVFPISDAGEKGFTTTKLGTALTVVISLFAVFLLFLIIYALSDHGVVYWTIVFAEKWPLVSSIISIIIAYFALQAHQIYMKKVINKVDYV</sequence>
<reference evidence="3" key="2">
    <citation type="submission" date="2014-05" db="EMBL/GenBank/DDBJ databases">
        <title>Draft genome sequence of Virgibacillus massiliensis Vm-5.</title>
        <authorList>
            <person name="Khelaifia S."/>
            <person name="Croce O."/>
            <person name="Lagier J.C."/>
            <person name="Raoult D."/>
        </authorList>
    </citation>
    <scope>NUCLEOTIDE SEQUENCE [LARGE SCALE GENOMIC DNA]</scope>
    <source>
        <strain evidence="3">Vm-5</strain>
    </source>
</reference>
<organism evidence="2 3">
    <name type="scientific">Virgibacillus massiliensis</name>
    <dbReference type="NCBI Taxonomy" id="1462526"/>
    <lineage>
        <taxon>Bacteria</taxon>
        <taxon>Bacillati</taxon>
        <taxon>Bacillota</taxon>
        <taxon>Bacilli</taxon>
        <taxon>Bacillales</taxon>
        <taxon>Bacillaceae</taxon>
        <taxon>Virgibacillus</taxon>
    </lineage>
</organism>
<feature type="transmembrane region" description="Helical" evidence="1">
    <location>
        <begin position="137"/>
        <end position="158"/>
    </location>
</feature>
<feature type="transmembrane region" description="Helical" evidence="1">
    <location>
        <begin position="170"/>
        <end position="193"/>
    </location>
</feature>
<reference evidence="2 3" key="1">
    <citation type="submission" date="2014-03" db="EMBL/GenBank/DDBJ databases">
        <authorList>
            <person name="Urmite Genomes U."/>
        </authorList>
    </citation>
    <scope>NUCLEOTIDE SEQUENCE [LARGE SCALE GENOMIC DNA]</scope>
    <source>
        <strain evidence="2 3">Vm-5</strain>
    </source>
</reference>
<evidence type="ECO:0000256" key="1">
    <source>
        <dbReference type="SAM" id="Phobius"/>
    </source>
</evidence>
<dbReference type="STRING" id="1462526.BN990_00443"/>
<dbReference type="eggNOG" id="ENOG5031G05">
    <property type="taxonomic scope" value="Bacteria"/>
</dbReference>
<feature type="transmembrane region" description="Helical" evidence="1">
    <location>
        <begin position="48"/>
        <end position="66"/>
    </location>
</feature>
<feature type="transmembrane region" description="Helical" evidence="1">
    <location>
        <begin position="21"/>
        <end position="42"/>
    </location>
</feature>
<protein>
    <submittedName>
        <fullName evidence="2">Uncharacterized protein</fullName>
    </submittedName>
</protein>
<dbReference type="Proteomes" id="UP000028875">
    <property type="component" value="Unassembled WGS sequence"/>
</dbReference>
<accession>A0A024Q8A9</accession>
<feature type="transmembrane region" description="Helical" evidence="1">
    <location>
        <begin position="104"/>
        <end position="125"/>
    </location>
</feature>
<evidence type="ECO:0000313" key="2">
    <source>
        <dbReference type="EMBL" id="CDQ38176.1"/>
    </source>
</evidence>
<evidence type="ECO:0000313" key="3">
    <source>
        <dbReference type="Proteomes" id="UP000028875"/>
    </source>
</evidence>
<keyword evidence="1" id="KW-1133">Transmembrane helix</keyword>